<keyword evidence="4" id="KW-1133">Transmembrane helix</keyword>
<dbReference type="SUPFAM" id="SSF46689">
    <property type="entry name" value="Homeodomain-like"/>
    <property type="match status" value="1"/>
</dbReference>
<protein>
    <submittedName>
        <fullName evidence="6">Helix-turn-helix domain-containing protein</fullName>
    </submittedName>
</protein>
<accession>A0ABW2FCZ6</accession>
<dbReference type="PANTHER" id="PTHR43280">
    <property type="entry name" value="ARAC-FAMILY TRANSCRIPTIONAL REGULATOR"/>
    <property type="match status" value="1"/>
</dbReference>
<dbReference type="Proteomes" id="UP001596378">
    <property type="component" value="Unassembled WGS sequence"/>
</dbReference>
<dbReference type="Pfam" id="PF12833">
    <property type="entry name" value="HTH_18"/>
    <property type="match status" value="1"/>
</dbReference>
<name>A0ABW2FCZ6_9BACL</name>
<keyword evidence="1" id="KW-0805">Transcription regulation</keyword>
<dbReference type="InterPro" id="IPR018060">
    <property type="entry name" value="HTH_AraC"/>
</dbReference>
<evidence type="ECO:0000313" key="7">
    <source>
        <dbReference type="Proteomes" id="UP001596378"/>
    </source>
</evidence>
<dbReference type="EMBL" id="JBHTAI010000008">
    <property type="protein sequence ID" value="MFC7149794.1"/>
    <property type="molecule type" value="Genomic_DNA"/>
</dbReference>
<comment type="caution">
    <text evidence="6">The sequence shown here is derived from an EMBL/GenBank/DDBJ whole genome shotgun (WGS) entry which is preliminary data.</text>
</comment>
<dbReference type="RefSeq" id="WP_378049262.1">
    <property type="nucleotide sequence ID" value="NZ_JBHMDN010000020.1"/>
</dbReference>
<feature type="domain" description="HTH araC/xylS-type" evidence="5">
    <location>
        <begin position="684"/>
        <end position="787"/>
    </location>
</feature>
<dbReference type="SMART" id="SM00342">
    <property type="entry name" value="HTH_ARAC"/>
    <property type="match status" value="1"/>
</dbReference>
<reference evidence="7" key="1">
    <citation type="journal article" date="2019" name="Int. J. Syst. Evol. Microbiol.">
        <title>The Global Catalogue of Microorganisms (GCM) 10K type strain sequencing project: providing services to taxonomists for standard genome sequencing and annotation.</title>
        <authorList>
            <consortium name="The Broad Institute Genomics Platform"/>
            <consortium name="The Broad Institute Genome Sequencing Center for Infectious Disease"/>
            <person name="Wu L."/>
            <person name="Ma J."/>
        </authorList>
    </citation>
    <scope>NUCLEOTIDE SEQUENCE [LARGE SCALE GENOMIC DNA]</scope>
    <source>
        <strain evidence="7">KCTC 12907</strain>
    </source>
</reference>
<evidence type="ECO:0000256" key="4">
    <source>
        <dbReference type="SAM" id="Phobius"/>
    </source>
</evidence>
<evidence type="ECO:0000313" key="6">
    <source>
        <dbReference type="EMBL" id="MFC7149794.1"/>
    </source>
</evidence>
<gene>
    <name evidence="6" type="ORF">ACFQMJ_14815</name>
</gene>
<sequence length="798" mass="91551">MRRRAADREPFRETGRLSSGLCRRRKAERRSRSGQLPKGESYLRLFSIIRSHNLYLKLLLGIVLVAVITLAVSSAILFFYFNRIALNQVYRSDLDSLRLTSREAMSMTSTAQSLTFQMYRNTTITQLLYYTDPSVYDTVAAMQELNNYISSMPYLDSIYVYNPKSANVYVAAGAGQNGLFSKEELVDGDILQLLDKYTEYKPLIPIPRYVWTDGNRTKRKAIYTYLFYDAIGSPDNKVNSAIIVNIDAMWINQNIDGTGEMKVGQSFIIDNNGVLQFQEDFLSGLREEEAAKLAERILRQPEADYFVGAYGGRELLVSFTEPDDLNWRYVRISPYAEVTRKVEEMRRTTLLITLAILVFGLLFSWLLSRKLYVPIDRMANRVRMLEVEKRNSLFTIRQNFLRNLVLGRESVKPKPLRERLAALGISFDIHDGYRLALIAIDDYPAFNETRGTDEHVYKYAMMNIASELAMQAFEAETIDLGDETIVLLLEMSPASAEQLDEAYLQSMFKQIQKAVAEHLGIGVSVAYTAVDRQFIHLPSLFRQAAQAMKYRFHAGYGSVLYAPAAIVPAAREYEYPVDRERRLSEAVLAGKTDDARQIYREMMNDTRSYPVQAAYALLGRLKPALGQVLRTLEKNHGISFDSNPEAAWPAVERIETREQVDRWIDEMLLEVREQMEGRRKNRQEELIKLIDDLILEQYADPDLSLQLVAERMNISPSYVGRIYKQHTMRTIVDAIQKVRLEKAMDLLGQTHLSIAEIAERTGFTNASYFHRTFKKHYGMTPNDYRKGNASAREPESRA</sequence>
<dbReference type="PROSITE" id="PS00041">
    <property type="entry name" value="HTH_ARAC_FAMILY_1"/>
    <property type="match status" value="1"/>
</dbReference>
<keyword evidence="3" id="KW-0804">Transcription</keyword>
<keyword evidence="4" id="KW-0812">Transmembrane</keyword>
<evidence type="ECO:0000256" key="3">
    <source>
        <dbReference type="ARBA" id="ARBA00023163"/>
    </source>
</evidence>
<dbReference type="Gene3D" id="1.10.10.60">
    <property type="entry name" value="Homeodomain-like"/>
    <property type="match status" value="2"/>
</dbReference>
<keyword evidence="4" id="KW-0472">Membrane</keyword>
<feature type="transmembrane region" description="Helical" evidence="4">
    <location>
        <begin position="350"/>
        <end position="368"/>
    </location>
</feature>
<dbReference type="PRINTS" id="PR00032">
    <property type="entry name" value="HTHARAC"/>
</dbReference>
<dbReference type="Gene3D" id="6.10.340.10">
    <property type="match status" value="1"/>
</dbReference>
<feature type="transmembrane region" description="Helical" evidence="4">
    <location>
        <begin position="54"/>
        <end position="81"/>
    </location>
</feature>
<dbReference type="InterPro" id="IPR018062">
    <property type="entry name" value="HTH_AraC-typ_CS"/>
</dbReference>
<dbReference type="PANTHER" id="PTHR43280:SF2">
    <property type="entry name" value="HTH-TYPE TRANSCRIPTIONAL REGULATOR EXSA"/>
    <property type="match status" value="1"/>
</dbReference>
<organism evidence="6 7">
    <name type="scientific">Cohnella cellulosilytica</name>
    <dbReference type="NCBI Taxonomy" id="986710"/>
    <lineage>
        <taxon>Bacteria</taxon>
        <taxon>Bacillati</taxon>
        <taxon>Bacillota</taxon>
        <taxon>Bacilli</taxon>
        <taxon>Bacillales</taxon>
        <taxon>Paenibacillaceae</taxon>
        <taxon>Cohnella</taxon>
    </lineage>
</organism>
<evidence type="ECO:0000256" key="1">
    <source>
        <dbReference type="ARBA" id="ARBA00023015"/>
    </source>
</evidence>
<keyword evidence="7" id="KW-1185">Reference proteome</keyword>
<proteinExistence type="predicted"/>
<evidence type="ECO:0000256" key="2">
    <source>
        <dbReference type="ARBA" id="ARBA00023125"/>
    </source>
</evidence>
<evidence type="ECO:0000259" key="5">
    <source>
        <dbReference type="PROSITE" id="PS01124"/>
    </source>
</evidence>
<dbReference type="InterPro" id="IPR009057">
    <property type="entry name" value="Homeodomain-like_sf"/>
</dbReference>
<dbReference type="InterPro" id="IPR020449">
    <property type="entry name" value="Tscrpt_reg_AraC-type_HTH"/>
</dbReference>
<dbReference type="PROSITE" id="PS01124">
    <property type="entry name" value="HTH_ARAC_FAMILY_2"/>
    <property type="match status" value="1"/>
</dbReference>
<keyword evidence="2" id="KW-0238">DNA-binding</keyword>